<dbReference type="GO" id="GO:0003690">
    <property type="term" value="F:double-stranded DNA binding"/>
    <property type="evidence" value="ECO:0007669"/>
    <property type="project" value="TreeGrafter"/>
</dbReference>
<dbReference type="GO" id="GO:0046404">
    <property type="term" value="F:ATP-dependent polydeoxyribonucleotide 5'-hydroxyl-kinase activity"/>
    <property type="evidence" value="ECO:0007669"/>
    <property type="project" value="TreeGrafter"/>
</dbReference>
<dbReference type="STRING" id="984487.A0A1E4SJS6"/>
<reference evidence="3" key="1">
    <citation type="submission" date="2016-05" db="EMBL/GenBank/DDBJ databases">
        <title>Comparative genomics of biotechnologically important yeasts.</title>
        <authorList>
            <consortium name="DOE Joint Genome Institute"/>
            <person name="Riley R."/>
            <person name="Haridas S."/>
            <person name="Wolfe K.H."/>
            <person name="Lopes M.R."/>
            <person name="Hittinger C.T."/>
            <person name="Goker M."/>
            <person name="Salamov A."/>
            <person name="Wisecaver J."/>
            <person name="Long T.M."/>
            <person name="Aerts A.L."/>
            <person name="Barry K."/>
            <person name="Choi C."/>
            <person name="Clum A."/>
            <person name="Coughlan A.Y."/>
            <person name="Deshpande S."/>
            <person name="Douglass A.P."/>
            <person name="Hanson S.J."/>
            <person name="Klenk H.-P."/>
            <person name="Labutti K."/>
            <person name="Lapidus A."/>
            <person name="Lindquist E."/>
            <person name="Lipzen A."/>
            <person name="Meier-Kolthoff J.P."/>
            <person name="Ohm R.A."/>
            <person name="Otillar R.P."/>
            <person name="Pangilinan J."/>
            <person name="Peng Y."/>
            <person name="Rokas A."/>
            <person name="Rosa C.A."/>
            <person name="Scheuner C."/>
            <person name="Sibirny A.A."/>
            <person name="Slot J.C."/>
            <person name="Stielow J.B."/>
            <person name="Sun H."/>
            <person name="Kurtzman C.P."/>
            <person name="Blackwell M."/>
            <person name="Grigoriev I.V."/>
            <person name="Jeffries T.W."/>
        </authorList>
    </citation>
    <scope>NUCLEOTIDE SEQUENCE [LARGE SCALE GENOMIC DNA]</scope>
    <source>
        <strain evidence="3">NRRL Y-17324</strain>
    </source>
</reference>
<feature type="compositionally biased region" description="Low complexity" evidence="1">
    <location>
        <begin position="15"/>
        <end position="24"/>
    </location>
</feature>
<name>A0A1E4SJS6_9ASCO</name>
<dbReference type="EMBL" id="KV453911">
    <property type="protein sequence ID" value="ODV79748.1"/>
    <property type="molecule type" value="Genomic_DNA"/>
</dbReference>
<proteinExistence type="predicted"/>
<accession>A0A1E4SJS6</accession>
<dbReference type="NCBIfam" id="TIGR01664">
    <property type="entry name" value="DNA-3'-Pase"/>
    <property type="match status" value="1"/>
</dbReference>
<dbReference type="RefSeq" id="XP_020064870.1">
    <property type="nucleotide sequence ID" value="XM_020207479.1"/>
</dbReference>
<dbReference type="InterPro" id="IPR013954">
    <property type="entry name" value="PNK3P"/>
</dbReference>
<dbReference type="SUPFAM" id="SSF56784">
    <property type="entry name" value="HAD-like"/>
    <property type="match status" value="1"/>
</dbReference>
<evidence type="ECO:0000313" key="2">
    <source>
        <dbReference type="EMBL" id="ODV79748.1"/>
    </source>
</evidence>
<dbReference type="PANTHER" id="PTHR12083">
    <property type="entry name" value="BIFUNCTIONAL POLYNUCLEOTIDE PHOSPHATASE/KINASE"/>
    <property type="match status" value="1"/>
</dbReference>
<dbReference type="PANTHER" id="PTHR12083:SF9">
    <property type="entry name" value="BIFUNCTIONAL POLYNUCLEOTIDE PHOSPHATASE_KINASE"/>
    <property type="match status" value="1"/>
</dbReference>
<evidence type="ECO:0000313" key="3">
    <source>
        <dbReference type="Proteomes" id="UP000094285"/>
    </source>
</evidence>
<dbReference type="GO" id="GO:0046403">
    <property type="term" value="F:polynucleotide 3'-phosphatase activity"/>
    <property type="evidence" value="ECO:0007669"/>
    <property type="project" value="TreeGrafter"/>
</dbReference>
<evidence type="ECO:0000256" key="1">
    <source>
        <dbReference type="SAM" id="MobiDB-lite"/>
    </source>
</evidence>
<dbReference type="OrthoDB" id="19045at2759"/>
<dbReference type="InterPro" id="IPR023214">
    <property type="entry name" value="HAD_sf"/>
</dbReference>
<keyword evidence="3" id="KW-1185">Reference proteome</keyword>
<dbReference type="InterPro" id="IPR006551">
    <property type="entry name" value="Polynucleotide_phosphatase"/>
</dbReference>
<dbReference type="InterPro" id="IPR036412">
    <property type="entry name" value="HAD-like_sf"/>
</dbReference>
<dbReference type="Pfam" id="PF08645">
    <property type="entry name" value="PNK3P"/>
    <property type="match status" value="1"/>
</dbReference>
<dbReference type="Gene3D" id="3.40.50.1000">
    <property type="entry name" value="HAD superfamily/HAD-like"/>
    <property type="match status" value="1"/>
</dbReference>
<sequence length="269" mass="30305">MSKDIRSMLRTGLQTASKVTKPTSTSTKVNSIEVKNHKGLNVIVPTHPQTTDFSKRWAIDGTHLISNLPPKSYFENRKSFKIAAFDLDGTLVNTKFGLSFARGPNDWKWWSPSSREKSSVTTEIKTLLKEDYLLVIFTNQGGVIADKSKKSYINFVQRVNAIVEDLKKKLDDDSIDVLVYASPKRPASGKSSPKELHERMRKPSTGMWNEMEKFLNTFGSVDKALSFFVGDAAGRPGDHLDSDLMFARELEIEFKVPEGIFQHEESNKS</sequence>
<dbReference type="NCBIfam" id="TIGR01662">
    <property type="entry name" value="HAD-SF-IIIA"/>
    <property type="match status" value="1"/>
</dbReference>
<dbReference type="AlphaFoldDB" id="A0A1E4SJS6"/>
<dbReference type="GeneID" id="30981616"/>
<protein>
    <submittedName>
        <fullName evidence="2">PNK3P-domain-containing protein</fullName>
    </submittedName>
</protein>
<dbReference type="InterPro" id="IPR006549">
    <property type="entry name" value="HAD-SF_hydro_IIIA"/>
</dbReference>
<feature type="region of interest" description="Disordered" evidence="1">
    <location>
        <begin position="1"/>
        <end position="24"/>
    </location>
</feature>
<dbReference type="GO" id="GO:0006281">
    <property type="term" value="P:DNA repair"/>
    <property type="evidence" value="ECO:0007669"/>
    <property type="project" value="TreeGrafter"/>
</dbReference>
<gene>
    <name evidence="2" type="ORF">CANTADRAFT_25619</name>
</gene>
<dbReference type="Proteomes" id="UP000094285">
    <property type="component" value="Unassembled WGS sequence"/>
</dbReference>
<organism evidence="2 3">
    <name type="scientific">Suhomyces tanzawaensis NRRL Y-17324</name>
    <dbReference type="NCBI Taxonomy" id="984487"/>
    <lineage>
        <taxon>Eukaryota</taxon>
        <taxon>Fungi</taxon>
        <taxon>Dikarya</taxon>
        <taxon>Ascomycota</taxon>
        <taxon>Saccharomycotina</taxon>
        <taxon>Pichiomycetes</taxon>
        <taxon>Debaryomycetaceae</taxon>
        <taxon>Suhomyces</taxon>
    </lineage>
</organism>